<proteinExistence type="predicted"/>
<dbReference type="Proteomes" id="UP000325517">
    <property type="component" value="Chromosome"/>
</dbReference>
<dbReference type="RefSeq" id="WP_151699728.1">
    <property type="nucleotide sequence ID" value="NZ_CP031223.1"/>
</dbReference>
<dbReference type="OrthoDB" id="2972248at2"/>
<keyword evidence="2" id="KW-1185">Reference proteome</keyword>
<accession>A0A5J6SM50</accession>
<name>A0A5J6SM50_9BACI</name>
<dbReference type="EMBL" id="CP031223">
    <property type="protein sequence ID" value="QFF98792.1"/>
    <property type="molecule type" value="Genomic_DNA"/>
</dbReference>
<evidence type="ECO:0000313" key="1">
    <source>
        <dbReference type="EMBL" id="QFF98792.1"/>
    </source>
</evidence>
<sequence length="63" mass="7420">MTLRIAKGVPDLLKYLEDNGVELSLSTIYRLIRKQEIPFKRINTQTLLFDLNKIDRWIVGDDE</sequence>
<dbReference type="KEGG" id="psyo:PB01_08075"/>
<organism evidence="1 2">
    <name type="scientific">Psychrobacillus glaciei</name>
    <dbReference type="NCBI Taxonomy" id="2283160"/>
    <lineage>
        <taxon>Bacteria</taxon>
        <taxon>Bacillati</taxon>
        <taxon>Bacillota</taxon>
        <taxon>Bacilli</taxon>
        <taxon>Bacillales</taxon>
        <taxon>Bacillaceae</taxon>
        <taxon>Psychrobacillus</taxon>
    </lineage>
</organism>
<protein>
    <recommendedName>
        <fullName evidence="3">DNA-binding protein</fullName>
    </recommendedName>
</protein>
<reference evidence="1 2" key="1">
    <citation type="submission" date="2018-07" db="EMBL/GenBank/DDBJ databases">
        <title>Complete genome sequence of Psychrobacillus sp. PB01, isolated from iceberg, and comparative genome analysis of Psychrobacillus strains.</title>
        <authorList>
            <person name="Lee P.C."/>
        </authorList>
    </citation>
    <scope>NUCLEOTIDE SEQUENCE [LARGE SCALE GENOMIC DNA]</scope>
    <source>
        <strain evidence="1 2">PB01</strain>
    </source>
</reference>
<evidence type="ECO:0000313" key="2">
    <source>
        <dbReference type="Proteomes" id="UP000325517"/>
    </source>
</evidence>
<gene>
    <name evidence="1" type="ORF">PB01_08075</name>
</gene>
<dbReference type="AlphaFoldDB" id="A0A5J6SM50"/>
<evidence type="ECO:0008006" key="3">
    <source>
        <dbReference type="Google" id="ProtNLM"/>
    </source>
</evidence>